<feature type="domain" description="Nucleotide-diphospho-sugar transferase" evidence="2">
    <location>
        <begin position="361"/>
        <end position="457"/>
    </location>
</feature>
<organism evidence="3 4">
    <name type="scientific">Cylindrotheca closterium</name>
    <dbReference type="NCBI Taxonomy" id="2856"/>
    <lineage>
        <taxon>Eukaryota</taxon>
        <taxon>Sar</taxon>
        <taxon>Stramenopiles</taxon>
        <taxon>Ochrophyta</taxon>
        <taxon>Bacillariophyta</taxon>
        <taxon>Bacillariophyceae</taxon>
        <taxon>Bacillariophycidae</taxon>
        <taxon>Bacillariales</taxon>
        <taxon>Bacillariaceae</taxon>
        <taxon>Cylindrotheca</taxon>
    </lineage>
</organism>
<dbReference type="InterPro" id="IPR052636">
    <property type="entry name" value="UDP-D-xylose:L-fucose_XylT"/>
</dbReference>
<dbReference type="Proteomes" id="UP001295423">
    <property type="component" value="Unassembled WGS sequence"/>
</dbReference>
<reference evidence="3" key="1">
    <citation type="submission" date="2023-08" db="EMBL/GenBank/DDBJ databases">
        <authorList>
            <person name="Audoor S."/>
            <person name="Bilcke G."/>
        </authorList>
    </citation>
    <scope>NUCLEOTIDE SEQUENCE</scope>
</reference>
<proteinExistence type="predicted"/>
<dbReference type="Pfam" id="PF03407">
    <property type="entry name" value="Nucleotid_trans"/>
    <property type="match status" value="1"/>
</dbReference>
<evidence type="ECO:0000259" key="2">
    <source>
        <dbReference type="Pfam" id="PF03407"/>
    </source>
</evidence>
<feature type="compositionally biased region" description="Basic and acidic residues" evidence="1">
    <location>
        <begin position="765"/>
        <end position="774"/>
    </location>
</feature>
<evidence type="ECO:0000313" key="4">
    <source>
        <dbReference type="Proteomes" id="UP001295423"/>
    </source>
</evidence>
<feature type="region of interest" description="Disordered" evidence="1">
    <location>
        <begin position="747"/>
        <end position="774"/>
    </location>
</feature>
<dbReference type="GO" id="GO:0016757">
    <property type="term" value="F:glycosyltransferase activity"/>
    <property type="evidence" value="ECO:0007669"/>
    <property type="project" value="TreeGrafter"/>
</dbReference>
<keyword evidence="4" id="KW-1185">Reference proteome</keyword>
<dbReference type="PANTHER" id="PTHR47032:SF1">
    <property type="entry name" value="UDP-D-XYLOSE:L-FUCOSE ALPHA-1,3-D-XYLOSYLTRANSFERASE-RELATED"/>
    <property type="match status" value="1"/>
</dbReference>
<dbReference type="PANTHER" id="PTHR47032">
    <property type="entry name" value="UDP-D-XYLOSE:L-FUCOSE ALPHA-1,3-D-XYLOSYLTRANSFERASE-RELATED"/>
    <property type="match status" value="1"/>
</dbReference>
<sequence length="809" mass="91314">MTPSIVKIPRGHRKLWLIVVLVLIGEFHRFLLTISATGTGTTPSSEDVVNSVSTVANGAVNLRSRLKGAECLCSSNKNSLIDSLSSGGNLLIWGFDDGDLYNVTNGTIAFLHDDSLVTSGKAFNGGSKNQQSNFQLYRTRYGAKNSDGTSTTDDRWRIPETVASTVWDAIVVDMQFGCFAEESSSIKSLDLSVQLAKDQLQKNLSRRVHIFVNSNRSMDKDDLLHFSDYQKMPRLRSVDANFSHPCHPAHFVLKRSDLSFPVSDGALKPFDVTAVESPDWTVLVIVFDQFYEYFLNWLAHYKKLILNHLDVAIVAGDDLVMRKLRAEPRIPAHFHLEHSSVGTKTGGSIPSSYGRSFEKAQVHSISERLESGQNIIYTDIRTVWLSDPVPLIQSLQEIDIIAEAPEAETPHYTTRFLAIRTNERTKAFMEEWKVALQSSTWNEVTFNILMYRELVHRISFPPAAFQNGTEFCSPLPEHPPEKAVVVHSIDKSPLLKTKMRFHNKTLWLLGRNESLGCEPACNIPLLTMTATLLPAKPGTQKYGIQVNTLKAITKLRPEVDIVVFSKSQEVHDMCRSLGIRVVDDFGTNPYGTPFLHSLFQKLEADFSQMSTFIGYMNADIIFDSKLVLTLRAIKEARDRMELKRRILLVGRRINVDMPISLSNDHPDSFNSSTGIDGYVSRLKSRGKLFGNNAEDFFIVTPGTFVWKEIPEFVIGRPGYDNWLVDYMYHRANSSDMIDVTTTVPAIHQTGKDGNGAGHKKKKPDRRWNRDRGNKQYDHGRINYARWITAWGKANNGVILKRRKSREQDK</sequence>
<evidence type="ECO:0000256" key="1">
    <source>
        <dbReference type="SAM" id="MobiDB-lite"/>
    </source>
</evidence>
<comment type="caution">
    <text evidence="3">The sequence shown here is derived from an EMBL/GenBank/DDBJ whole genome shotgun (WGS) entry which is preliminary data.</text>
</comment>
<name>A0AAD2CGJ9_9STRA</name>
<dbReference type="AlphaFoldDB" id="A0AAD2CGJ9"/>
<dbReference type="GO" id="GO:0005794">
    <property type="term" value="C:Golgi apparatus"/>
    <property type="evidence" value="ECO:0007669"/>
    <property type="project" value="TreeGrafter"/>
</dbReference>
<gene>
    <name evidence="3" type="ORF">CYCCA115_LOCUS2718</name>
</gene>
<accession>A0AAD2CGJ9</accession>
<dbReference type="InterPro" id="IPR005069">
    <property type="entry name" value="Nucl-diP-sugar_transferase"/>
</dbReference>
<evidence type="ECO:0000313" key="3">
    <source>
        <dbReference type="EMBL" id="CAJ1932167.1"/>
    </source>
</evidence>
<protein>
    <recommendedName>
        <fullName evidence="2">Nucleotide-diphospho-sugar transferase domain-containing protein</fullName>
    </recommendedName>
</protein>
<dbReference type="EMBL" id="CAKOGP040000213">
    <property type="protein sequence ID" value="CAJ1932167.1"/>
    <property type="molecule type" value="Genomic_DNA"/>
</dbReference>